<comment type="caution">
    <text evidence="4">The sequence shown here is derived from an EMBL/GenBank/DDBJ whole genome shotgun (WGS) entry which is preliminary data.</text>
</comment>
<dbReference type="InterPro" id="IPR000873">
    <property type="entry name" value="AMP-dep_synth/lig_dom"/>
</dbReference>
<dbReference type="GO" id="GO:0006631">
    <property type="term" value="P:fatty acid metabolic process"/>
    <property type="evidence" value="ECO:0007669"/>
    <property type="project" value="TreeGrafter"/>
</dbReference>
<protein>
    <recommendedName>
        <fullName evidence="3">AMP-dependent synthetase/ligase domain-containing protein</fullName>
    </recommendedName>
</protein>
<dbReference type="GO" id="GO:0031956">
    <property type="term" value="F:medium-chain fatty acid-CoA ligase activity"/>
    <property type="evidence" value="ECO:0007669"/>
    <property type="project" value="TreeGrafter"/>
</dbReference>
<evidence type="ECO:0000256" key="1">
    <source>
        <dbReference type="ARBA" id="ARBA00006432"/>
    </source>
</evidence>
<dbReference type="PANTHER" id="PTHR43201:SF5">
    <property type="entry name" value="MEDIUM-CHAIN ACYL-COA LIGASE ACSF2, MITOCHONDRIAL"/>
    <property type="match status" value="1"/>
</dbReference>
<dbReference type="SUPFAM" id="SSF56801">
    <property type="entry name" value="Acetyl-CoA synthetase-like"/>
    <property type="match status" value="1"/>
</dbReference>
<dbReference type="RefSeq" id="XP_020429316.1">
    <property type="nucleotide sequence ID" value="XM_020583129.1"/>
</dbReference>
<name>D3BMH5_HETP5</name>
<comment type="similarity">
    <text evidence="1">Belongs to the ATP-dependent AMP-binding enzyme family.</text>
</comment>
<feature type="domain" description="AMP-dependent synthetase/ligase" evidence="3">
    <location>
        <begin position="18"/>
        <end position="276"/>
    </location>
</feature>
<dbReference type="InParanoid" id="D3BMH5"/>
<dbReference type="EMBL" id="ADBJ01000043">
    <property type="protein sequence ID" value="EFA77187.1"/>
    <property type="molecule type" value="Genomic_DNA"/>
</dbReference>
<keyword evidence="5" id="KW-1185">Reference proteome</keyword>
<dbReference type="InterPro" id="IPR042099">
    <property type="entry name" value="ANL_N_sf"/>
</dbReference>
<evidence type="ECO:0000313" key="5">
    <source>
        <dbReference type="Proteomes" id="UP000001396"/>
    </source>
</evidence>
<proteinExistence type="inferred from homology"/>
<dbReference type="STRING" id="670386.D3BMH5"/>
<evidence type="ECO:0000313" key="4">
    <source>
        <dbReference type="EMBL" id="EFA77187.1"/>
    </source>
</evidence>
<evidence type="ECO:0000259" key="3">
    <source>
        <dbReference type="Pfam" id="PF00501"/>
    </source>
</evidence>
<evidence type="ECO:0000256" key="2">
    <source>
        <dbReference type="ARBA" id="ARBA00022598"/>
    </source>
</evidence>
<organism evidence="4 5">
    <name type="scientific">Heterostelium pallidum (strain ATCC 26659 / Pp 5 / PN500)</name>
    <name type="common">Cellular slime mold</name>
    <name type="synonym">Polysphondylium pallidum</name>
    <dbReference type="NCBI Taxonomy" id="670386"/>
    <lineage>
        <taxon>Eukaryota</taxon>
        <taxon>Amoebozoa</taxon>
        <taxon>Evosea</taxon>
        <taxon>Eumycetozoa</taxon>
        <taxon>Dictyostelia</taxon>
        <taxon>Acytosteliales</taxon>
        <taxon>Acytosteliaceae</taxon>
        <taxon>Heterostelium</taxon>
    </lineage>
</organism>
<keyword evidence="2" id="KW-0436">Ligase</keyword>
<accession>D3BMH5</accession>
<dbReference type="Proteomes" id="UP000001396">
    <property type="component" value="Unassembled WGS sequence"/>
</dbReference>
<dbReference type="Gene3D" id="3.40.50.12780">
    <property type="entry name" value="N-terminal domain of ligase-like"/>
    <property type="match status" value="1"/>
</dbReference>
<dbReference type="Pfam" id="PF00501">
    <property type="entry name" value="AMP-binding"/>
    <property type="match status" value="1"/>
</dbReference>
<sequence length="294" mass="33221">MTSKNNNDIPTIFEMLVENSKQYPNDVAVLFKEQNISLTWKQMVEQVDHLAAGMFNLGLSKGDRVAIWSRNRVEMLLTQLASTRLGIILVFLNDHLSLVEFEMVLNIYSCKALFIQPTHSPYYFQYLNNCPGMIRFISVLSMGIMALKKGLDIQALEKAVSMKDTVSIVFKGSDEERKTGAQLSQEMIVNKGISFAKEKSMSRSDIFCVDVPLFNISGNICSVISCIHVGCAMVFPGEISYAPNTLKVLQDEKCTILNSTISGYQNIMLHPQFNPTKYEFKEKFNCYSELIKTN</sequence>
<dbReference type="AlphaFoldDB" id="D3BMH5"/>
<reference evidence="4 5" key="1">
    <citation type="journal article" date="2011" name="Genome Res.">
        <title>Phylogeny-wide analysis of social amoeba genomes highlights ancient origins for complex intercellular communication.</title>
        <authorList>
            <person name="Heidel A.J."/>
            <person name="Lawal H.M."/>
            <person name="Felder M."/>
            <person name="Schilde C."/>
            <person name="Helps N.R."/>
            <person name="Tunggal B."/>
            <person name="Rivero F."/>
            <person name="John U."/>
            <person name="Schleicher M."/>
            <person name="Eichinger L."/>
            <person name="Platzer M."/>
            <person name="Noegel A.A."/>
            <person name="Schaap P."/>
            <person name="Gloeckner G."/>
        </authorList>
    </citation>
    <scope>NUCLEOTIDE SEQUENCE [LARGE SCALE GENOMIC DNA]</scope>
    <source>
        <strain evidence="5">ATCC 26659 / Pp 5 / PN500</strain>
    </source>
</reference>
<gene>
    <name evidence="4" type="ORF">PPL_12395</name>
</gene>
<dbReference type="PANTHER" id="PTHR43201">
    <property type="entry name" value="ACYL-COA SYNTHETASE"/>
    <property type="match status" value="1"/>
</dbReference>
<dbReference type="GeneID" id="31367862"/>